<dbReference type="GO" id="GO:0003917">
    <property type="term" value="F:DNA topoisomerase type I (single strand cut, ATP-independent) activity"/>
    <property type="evidence" value="ECO:0007669"/>
    <property type="project" value="UniProtKB-EC"/>
</dbReference>
<dbReference type="InterPro" id="IPR003602">
    <property type="entry name" value="Topo_IA_DNA-bd_dom"/>
</dbReference>
<comment type="catalytic activity">
    <reaction evidence="1 7">
        <text>ATP-independent breakage of single-stranded DNA, followed by passage and rejoining.</text>
        <dbReference type="EC" id="5.6.2.1"/>
    </reaction>
</comment>
<evidence type="ECO:0000256" key="5">
    <source>
        <dbReference type="ARBA" id="ARBA00023125"/>
    </source>
</evidence>
<dbReference type="SMART" id="SM00493">
    <property type="entry name" value="TOPRIM"/>
    <property type="match status" value="1"/>
</dbReference>
<evidence type="ECO:0000313" key="11">
    <source>
        <dbReference type="EMBL" id="KAF3006801.1"/>
    </source>
</evidence>
<comment type="function">
    <text evidence="7">Introduces a single-strand break via transesterification at a target site in duplex DNA. Releases the supercoiling and torsional tension of DNA introduced during the DNA replication and transcription by transiently cleaving and rejoining one strand of the DNA duplex. The scissile phosphodiester is attacked by the catalytic tyrosine of the enzyme, resulting in the formation of a DNA-(5'-phosphotyrosyl)-enzyme intermediate and the expulsion of a 3'-OH DNA strand.</text>
</comment>
<dbReference type="PROSITE" id="PS00396">
    <property type="entry name" value="TOPO_IA_1"/>
    <property type="match status" value="1"/>
</dbReference>
<comment type="similarity">
    <text evidence="2 7">Belongs to the type IA topoisomerase family.</text>
</comment>
<evidence type="ECO:0000256" key="8">
    <source>
        <dbReference type="SAM" id="MobiDB-lite"/>
    </source>
</evidence>
<feature type="domain" description="Topo IA-type catalytic" evidence="10">
    <location>
        <begin position="162"/>
        <end position="636"/>
    </location>
</feature>
<dbReference type="InterPro" id="IPR006171">
    <property type="entry name" value="TOPRIM_dom"/>
</dbReference>
<feature type="compositionally biased region" description="Polar residues" evidence="8">
    <location>
        <begin position="1022"/>
        <end position="1045"/>
    </location>
</feature>
<evidence type="ECO:0000256" key="3">
    <source>
        <dbReference type="ARBA" id="ARBA00012891"/>
    </source>
</evidence>
<dbReference type="Pfam" id="PF01751">
    <property type="entry name" value="Toprim"/>
    <property type="match status" value="1"/>
</dbReference>
<dbReference type="GO" id="GO:0005634">
    <property type="term" value="C:nucleus"/>
    <property type="evidence" value="ECO:0007669"/>
    <property type="project" value="TreeGrafter"/>
</dbReference>
<dbReference type="PRINTS" id="PR00417">
    <property type="entry name" value="PRTPISMRASEI"/>
</dbReference>
<dbReference type="GO" id="GO:0006265">
    <property type="term" value="P:DNA topological change"/>
    <property type="evidence" value="ECO:0007669"/>
    <property type="project" value="InterPro"/>
</dbReference>
<evidence type="ECO:0000256" key="6">
    <source>
        <dbReference type="ARBA" id="ARBA00023235"/>
    </source>
</evidence>
<dbReference type="InterPro" id="IPR023406">
    <property type="entry name" value="Topo_IA_AS"/>
</dbReference>
<dbReference type="InterPro" id="IPR013826">
    <property type="entry name" value="Topo_IA_cen_sub3"/>
</dbReference>
<dbReference type="CDD" id="cd00186">
    <property type="entry name" value="TOP1Ac"/>
    <property type="match status" value="1"/>
</dbReference>
<dbReference type="GO" id="GO:0031422">
    <property type="term" value="C:RecQ family helicase-topoisomerase III complex"/>
    <property type="evidence" value="ECO:0007669"/>
    <property type="project" value="TreeGrafter"/>
</dbReference>
<dbReference type="PANTHER" id="PTHR11390">
    <property type="entry name" value="PROKARYOTIC DNA TOPOISOMERASE"/>
    <property type="match status" value="1"/>
</dbReference>
<dbReference type="InterPro" id="IPR034144">
    <property type="entry name" value="TOPRIM_TopoIII"/>
</dbReference>
<dbReference type="CDD" id="cd03362">
    <property type="entry name" value="TOPRIM_TopoIA_TopoIII"/>
    <property type="match status" value="1"/>
</dbReference>
<dbReference type="InterPro" id="IPR013497">
    <property type="entry name" value="Topo_IA_cen"/>
</dbReference>
<dbReference type="OrthoDB" id="430051at2759"/>
<dbReference type="SMART" id="SM00437">
    <property type="entry name" value="TOP1Ac"/>
    <property type="match status" value="1"/>
</dbReference>
<feature type="domain" description="Toprim" evidence="9">
    <location>
        <begin position="2"/>
        <end position="147"/>
    </location>
</feature>
<dbReference type="GO" id="GO:0006281">
    <property type="term" value="P:DNA repair"/>
    <property type="evidence" value="ECO:0007669"/>
    <property type="project" value="TreeGrafter"/>
</dbReference>
<dbReference type="SUPFAM" id="SSF56712">
    <property type="entry name" value="Prokaryotic type I DNA topoisomerase"/>
    <property type="match status" value="1"/>
</dbReference>
<evidence type="ECO:0000256" key="4">
    <source>
        <dbReference type="ARBA" id="ARBA00023029"/>
    </source>
</evidence>
<dbReference type="InterPro" id="IPR018818">
    <property type="entry name" value="Stb3"/>
</dbReference>
<evidence type="ECO:0000313" key="12">
    <source>
        <dbReference type="Proteomes" id="UP000801428"/>
    </source>
</evidence>
<keyword evidence="5 7" id="KW-0238">DNA-binding</keyword>
<dbReference type="Pfam" id="PF10330">
    <property type="entry name" value="Stb3"/>
    <property type="match status" value="1"/>
</dbReference>
<dbReference type="Gene3D" id="3.40.50.140">
    <property type="match status" value="1"/>
</dbReference>
<dbReference type="Gene3D" id="2.70.20.10">
    <property type="entry name" value="Topoisomerase I, domain 3"/>
    <property type="match status" value="1"/>
</dbReference>
<dbReference type="PROSITE" id="PS50880">
    <property type="entry name" value="TOPRIM"/>
    <property type="match status" value="1"/>
</dbReference>
<keyword evidence="6 7" id="KW-0413">Isomerase</keyword>
<dbReference type="PROSITE" id="PS52039">
    <property type="entry name" value="TOPO_IA_2"/>
    <property type="match status" value="1"/>
</dbReference>
<name>A0A9P4W9B4_CURKU</name>
<dbReference type="EMBL" id="SWKU01000005">
    <property type="protein sequence ID" value="KAF3006801.1"/>
    <property type="molecule type" value="Genomic_DNA"/>
</dbReference>
<dbReference type="Pfam" id="PF01131">
    <property type="entry name" value="Topoisom_bac"/>
    <property type="match status" value="1"/>
</dbReference>
<feature type="compositionally biased region" description="Basic and acidic residues" evidence="8">
    <location>
        <begin position="1006"/>
        <end position="1019"/>
    </location>
</feature>
<dbReference type="InterPro" id="IPR003601">
    <property type="entry name" value="Topo_IA_2"/>
</dbReference>
<dbReference type="FunFam" id="3.40.50.140:FF:000005">
    <property type="entry name" value="DNA topoisomerase"/>
    <property type="match status" value="1"/>
</dbReference>
<protein>
    <recommendedName>
        <fullName evidence="3 7">DNA topoisomerase</fullName>
        <ecNumber evidence="3 7">5.6.2.1</ecNumber>
    </recommendedName>
</protein>
<dbReference type="InterPro" id="IPR000380">
    <property type="entry name" value="Topo_IA"/>
</dbReference>
<dbReference type="PANTHER" id="PTHR11390:SF21">
    <property type="entry name" value="DNA TOPOISOMERASE 3-ALPHA"/>
    <property type="match status" value="1"/>
</dbReference>
<comment type="caution">
    <text evidence="11">The sequence shown here is derived from an EMBL/GenBank/DDBJ whole genome shotgun (WGS) entry which is preliminary data.</text>
</comment>
<evidence type="ECO:0000256" key="1">
    <source>
        <dbReference type="ARBA" id="ARBA00000213"/>
    </source>
</evidence>
<dbReference type="GO" id="GO:0003677">
    <property type="term" value="F:DNA binding"/>
    <property type="evidence" value="ECO:0007669"/>
    <property type="project" value="UniProtKB-KW"/>
</dbReference>
<dbReference type="EC" id="5.6.2.1" evidence="3 7"/>
<dbReference type="FunFam" id="1.10.290.10:FF:000001">
    <property type="entry name" value="DNA topoisomerase"/>
    <property type="match status" value="1"/>
</dbReference>
<dbReference type="SMART" id="SM00436">
    <property type="entry name" value="TOP1Bc"/>
    <property type="match status" value="1"/>
</dbReference>
<evidence type="ECO:0000259" key="9">
    <source>
        <dbReference type="PROSITE" id="PS50880"/>
    </source>
</evidence>
<feature type="region of interest" description="Disordered" evidence="8">
    <location>
        <begin position="940"/>
        <end position="1045"/>
    </location>
</feature>
<organism evidence="11 12">
    <name type="scientific">Curvularia kusanoi</name>
    <name type="common">Cochliobolus kusanoi</name>
    <dbReference type="NCBI Taxonomy" id="90978"/>
    <lineage>
        <taxon>Eukaryota</taxon>
        <taxon>Fungi</taxon>
        <taxon>Dikarya</taxon>
        <taxon>Ascomycota</taxon>
        <taxon>Pezizomycotina</taxon>
        <taxon>Dothideomycetes</taxon>
        <taxon>Pleosporomycetidae</taxon>
        <taxon>Pleosporales</taxon>
        <taxon>Pleosporineae</taxon>
        <taxon>Pleosporaceae</taxon>
        <taxon>Curvularia</taxon>
    </lineage>
</organism>
<keyword evidence="12" id="KW-1185">Reference proteome</keyword>
<dbReference type="InterPro" id="IPR023405">
    <property type="entry name" value="Topo_IA_core_domain"/>
</dbReference>
<gene>
    <name evidence="11" type="primary">TOP3</name>
    <name evidence="11" type="ORF">E8E13_010392</name>
</gene>
<evidence type="ECO:0000259" key="10">
    <source>
        <dbReference type="PROSITE" id="PS52039"/>
    </source>
</evidence>
<sequence>MKVLCVAEKPSIAKAVANHLGGRVTTDSVRGIQWVKNYRFDFRFQQWGQCDVTFTCVAGHIVRHEFVERYQKWHSCPPGDLFDAPIQSFIAEDKKAVATNIESQARNAQILFIWTDCDREGENIGTEIRDIALKVNPRLRVCRARFSNIERAQASQNPIQLDEAQSNAVAARTELDLRLGAAFTRMQTLSLQSMIPVRGDERGKLISYGSCQFPTLGFVVDRYLRVRNFTPEPFWYIRVHHNKDDVEVKFNWRRGHLFDRMAVTLIFERCLNSKTAKVTKMAKKPTKKWKPLPLTTVELQKMGSKYLRMSSQDVMKVAEELYTKGWISYPRTETDQFDRGMDLRAIISRQTQDGRWGDFAQALMNGGFNQPRNGRNNDKAHPPIHPVNYVASNSLNENERKVYDFVVRRFLACCSEDALGEATDIEIEYGGEIFHAHGLRVIARNYLEVYPFDKWESSQQLPEYTVGETFEPTEANMLDGKTSAPSYLTEPELIALMDVNGIGTDATMAEHIAKIQDREYVIARPKGGAAGTAGNVGRGRGRGRGGAARGARGGRGGAAAGHNGSGGAAAGGVQEFIPTTLGVALIEGYDNVGIETSLSKPFLRKEMELQMKAICEGRTTRNDVVQQNLEQYRAVFNRTVQQINVLKSAITKRACYKAPKHPLRAHRIFLTLLANALTRLLSGCRRLLPESTASAPAYDNHITTPTDSTLANMATMVQKPVSNIAAAFAAQQASQQIPIAHDGAYPASAGTLLTPPSSLSPTLSAHKRRQALPLAGRVATPEAMDFDLEDAVEHARAQDQPSALSKEALAGLDATRQITAAMLAKHHLPAIIAGHGAMPIRDMMAHLTHSVPGFSGLAPAKARRLVVAALEHRAGGGMHGEVKFEKVGWGRWSVAGSSQARGLPIGSLHGASGATPPASIDSMASGLQIPKLRQQERDTYQGSWNAGSWSPPHKMEEDEDMADGMSLDGSDDSLESDSASDMDLGDDLDDDTDQEDWAAMGPQITRETRRGPRREHRDYNYLSRTQSSNPRYRSISTQGHSLPQGAYQGSYSRTPVLGSTPIPSLKFTASPAVTGSGAERDAIEALLSMGSMPRA</sequence>
<keyword evidence="4 7" id="KW-0799">Topoisomerase</keyword>
<dbReference type="InterPro" id="IPR013825">
    <property type="entry name" value="Topo_IA_cen_sub2"/>
</dbReference>
<dbReference type="Gene3D" id="1.10.460.10">
    <property type="entry name" value="Topoisomerase I, domain 2"/>
    <property type="match status" value="1"/>
</dbReference>
<dbReference type="InterPro" id="IPR013824">
    <property type="entry name" value="Topo_IA_cen_sub1"/>
</dbReference>
<accession>A0A9P4W9B4</accession>
<evidence type="ECO:0000256" key="2">
    <source>
        <dbReference type="ARBA" id="ARBA00009446"/>
    </source>
</evidence>
<feature type="region of interest" description="Disordered" evidence="8">
    <location>
        <begin position="529"/>
        <end position="565"/>
    </location>
</feature>
<feature type="compositionally biased region" description="Acidic residues" evidence="8">
    <location>
        <begin position="969"/>
        <end position="996"/>
    </location>
</feature>
<evidence type="ECO:0000256" key="7">
    <source>
        <dbReference type="RuleBase" id="RU362092"/>
    </source>
</evidence>
<dbReference type="GO" id="GO:0006310">
    <property type="term" value="P:DNA recombination"/>
    <property type="evidence" value="ECO:0007669"/>
    <property type="project" value="TreeGrafter"/>
</dbReference>
<dbReference type="Proteomes" id="UP000801428">
    <property type="component" value="Unassembled WGS sequence"/>
</dbReference>
<reference evidence="11" key="1">
    <citation type="submission" date="2019-04" db="EMBL/GenBank/DDBJ databases">
        <title>Sequencing of skin fungus with MAO and IRED activity.</title>
        <authorList>
            <person name="Marsaioli A.J."/>
            <person name="Bonatto J.M.C."/>
            <person name="Reis Junior O."/>
        </authorList>
    </citation>
    <scope>NUCLEOTIDE SEQUENCE</scope>
    <source>
        <strain evidence="11">30M1</strain>
    </source>
</reference>
<proteinExistence type="inferred from homology"/>
<dbReference type="AlphaFoldDB" id="A0A9P4W9B4"/>
<dbReference type="Gene3D" id="1.10.290.10">
    <property type="entry name" value="Topoisomerase I, domain 4"/>
    <property type="match status" value="1"/>
</dbReference>